<protein>
    <submittedName>
        <fullName evidence="4">Sortase family protein</fullName>
    </submittedName>
</protein>
<feature type="compositionally biased region" description="Low complexity" evidence="2">
    <location>
        <begin position="7"/>
        <end position="22"/>
    </location>
</feature>
<dbReference type="RefSeq" id="WP_022863228.1">
    <property type="nucleotide sequence ID" value="NZ_ATVG01000008.1"/>
</dbReference>
<dbReference type="InterPro" id="IPR005754">
    <property type="entry name" value="Sortase"/>
</dbReference>
<organism evidence="4 5">
    <name type="scientific">Corynebacterium massiliense DSM 45435</name>
    <dbReference type="NCBI Taxonomy" id="1121364"/>
    <lineage>
        <taxon>Bacteria</taxon>
        <taxon>Bacillati</taxon>
        <taxon>Actinomycetota</taxon>
        <taxon>Actinomycetes</taxon>
        <taxon>Mycobacteriales</taxon>
        <taxon>Corynebacteriaceae</taxon>
        <taxon>Corynebacterium</taxon>
    </lineage>
</organism>
<dbReference type="NCBIfam" id="NF033745">
    <property type="entry name" value="class_C_sortase"/>
    <property type="match status" value="1"/>
</dbReference>
<keyword evidence="3" id="KW-0472">Membrane</keyword>
<dbReference type="Pfam" id="PF04203">
    <property type="entry name" value="Sortase"/>
    <property type="match status" value="1"/>
</dbReference>
<proteinExistence type="predicted"/>
<keyword evidence="3" id="KW-1133">Transmembrane helix</keyword>
<evidence type="ECO:0000313" key="5">
    <source>
        <dbReference type="Proteomes" id="UP001220064"/>
    </source>
</evidence>
<feature type="region of interest" description="Disordered" evidence="2">
    <location>
        <begin position="1"/>
        <end position="24"/>
    </location>
</feature>
<evidence type="ECO:0000256" key="1">
    <source>
        <dbReference type="ARBA" id="ARBA00022801"/>
    </source>
</evidence>
<dbReference type="EMBL" id="CP063189">
    <property type="protein sequence ID" value="WCZ33005.1"/>
    <property type="molecule type" value="Genomic_DNA"/>
</dbReference>
<keyword evidence="3" id="KW-0812">Transmembrane</keyword>
<dbReference type="InterPro" id="IPR042002">
    <property type="entry name" value="Sortase_C"/>
</dbReference>
<gene>
    <name evidence="4" type="ORF">CMASS_07875</name>
</gene>
<dbReference type="SUPFAM" id="SSF63817">
    <property type="entry name" value="Sortase"/>
    <property type="match status" value="1"/>
</dbReference>
<evidence type="ECO:0000256" key="3">
    <source>
        <dbReference type="SAM" id="Phobius"/>
    </source>
</evidence>
<sequence length="302" mass="33661">MGKHAQSHAQQTAASEAAGAARPAKKKKRSLPGIVWILLGIVTLLYPIVATLYNDYQLDKRAESYADKVEQIEPDERTREYLDGAHEYNDWLDAQGHHAMPPEPGSPGFDRYMKTLDAPETDGVIARLRIPSIDVDLPVYHTTHSSVLYNGAGHMFGSDLPVGGKGTNSVISAHTGMVDASMFDNLPRIKDGADVYVEVMGQRLRYTITGRVVVRPGDYDAVTYEEDRDKLTLITCTPYGLNTNRLLVVADRADPVGDADKGGWRPTLSWWMILDLLVILIVLLIIAYREWKKRRKNKDAES</sequence>
<dbReference type="Gene3D" id="2.40.260.10">
    <property type="entry name" value="Sortase"/>
    <property type="match status" value="1"/>
</dbReference>
<keyword evidence="1" id="KW-0378">Hydrolase</keyword>
<accession>A0ABY7U8H4</accession>
<keyword evidence="5" id="KW-1185">Reference proteome</keyword>
<reference evidence="4 5" key="1">
    <citation type="submission" date="2020-10" db="EMBL/GenBank/DDBJ databases">
        <title>Complete genome sequence of Corynebacterium massiliense DSM 45435, type strain of Corynebacterium massiliense.</title>
        <authorList>
            <person name="Busche T."/>
            <person name="Kalinowski J."/>
            <person name="Ruckert C."/>
        </authorList>
    </citation>
    <scope>NUCLEOTIDE SEQUENCE [LARGE SCALE GENOMIC DNA]</scope>
    <source>
        <strain evidence="4 5">DSM 45435</strain>
    </source>
</reference>
<dbReference type="InterPro" id="IPR023365">
    <property type="entry name" value="Sortase_dom-sf"/>
</dbReference>
<dbReference type="Proteomes" id="UP001220064">
    <property type="component" value="Chromosome"/>
</dbReference>
<feature type="transmembrane region" description="Helical" evidence="3">
    <location>
        <begin position="268"/>
        <end position="288"/>
    </location>
</feature>
<dbReference type="NCBIfam" id="TIGR01076">
    <property type="entry name" value="sortase_fam"/>
    <property type="match status" value="1"/>
</dbReference>
<name>A0ABY7U8H4_9CORY</name>
<dbReference type="CDD" id="cd05827">
    <property type="entry name" value="Sortase_C"/>
    <property type="match status" value="1"/>
</dbReference>
<feature type="transmembrane region" description="Helical" evidence="3">
    <location>
        <begin position="34"/>
        <end position="53"/>
    </location>
</feature>
<evidence type="ECO:0000256" key="2">
    <source>
        <dbReference type="SAM" id="MobiDB-lite"/>
    </source>
</evidence>
<evidence type="ECO:0000313" key="4">
    <source>
        <dbReference type="EMBL" id="WCZ33005.1"/>
    </source>
</evidence>